<dbReference type="InterPro" id="IPR046348">
    <property type="entry name" value="SIS_dom_sf"/>
</dbReference>
<dbReference type="Pfam" id="PF01380">
    <property type="entry name" value="SIS"/>
    <property type="match status" value="1"/>
</dbReference>
<dbReference type="EMBL" id="AHJG01000172">
    <property type="protein sequence ID" value="EPA05617.1"/>
    <property type="molecule type" value="Genomic_DNA"/>
</dbReference>
<dbReference type="Proteomes" id="UP000014065">
    <property type="component" value="Unassembled WGS sequence"/>
</dbReference>
<dbReference type="AlphaFoldDB" id="S2EM62"/>
<feature type="domain" description="SIS" evidence="1">
    <location>
        <begin position="181"/>
        <end position="255"/>
    </location>
</feature>
<sequence length="310" mass="35347">MSDDFMIFMQSIEAYEKDIFDQPNFLNTFQAIKPLTEHQQKNVIFSGTGDSFISAMLAEVFSDYAVKSMDPLDLLRTKSIVKNKIIYFVSISGNTISNIKAAKITKKSTAITSVPQSKLANVCNSSIILNFQYSKELTAGSISFLESALTCISLVSPISIPKDPKIFNKAISDAKKSKFGKRLFVLGSGYTFPIAMYCAAKFYEVLGYDVHFQRIEQFSHMELFSIKKGDTVIIFEENNYHAKQLSRNLKNLGLNVIHPTFTSKHKISKLLYYVYFSQLLTLFEAKRRRQKECHFILSKNLRNVSNQMIY</sequence>
<organism evidence="2 3">
    <name type="scientific">Candidatus Nitrosarchaeum limnium BG20</name>
    <dbReference type="NCBI Taxonomy" id="859192"/>
    <lineage>
        <taxon>Archaea</taxon>
        <taxon>Nitrososphaerota</taxon>
        <taxon>Nitrososphaeria</taxon>
        <taxon>Nitrosopumilales</taxon>
        <taxon>Nitrosopumilaceae</taxon>
        <taxon>Nitrosarchaeum</taxon>
    </lineage>
</organism>
<proteinExistence type="predicted"/>
<protein>
    <recommendedName>
        <fullName evidence="1">SIS domain-containing protein</fullName>
    </recommendedName>
</protein>
<dbReference type="GO" id="GO:1901135">
    <property type="term" value="P:carbohydrate derivative metabolic process"/>
    <property type="evidence" value="ECO:0007669"/>
    <property type="project" value="InterPro"/>
</dbReference>
<dbReference type="PATRIC" id="fig|859192.6.peg.1155"/>
<gene>
    <name evidence="2" type="ORF">BG20_I1062</name>
</gene>
<keyword evidence="3" id="KW-1185">Reference proteome</keyword>
<evidence type="ECO:0000259" key="1">
    <source>
        <dbReference type="Pfam" id="PF01380"/>
    </source>
</evidence>
<evidence type="ECO:0000313" key="3">
    <source>
        <dbReference type="Proteomes" id="UP000014065"/>
    </source>
</evidence>
<dbReference type="SUPFAM" id="SSF53697">
    <property type="entry name" value="SIS domain"/>
    <property type="match status" value="1"/>
</dbReference>
<comment type="caution">
    <text evidence="2">The sequence shown here is derived from an EMBL/GenBank/DDBJ whole genome shotgun (WGS) entry which is preliminary data.</text>
</comment>
<reference evidence="2 3" key="1">
    <citation type="journal article" date="2012" name="J. Bacteriol.">
        <title>Genome Sequence of "Candidatus Nitrosoarchaeum limnia" BG20, a Low-Salinity Ammonia-Oxidizing Archaeon from the San Francisco Bay Estuary.</title>
        <authorList>
            <person name="Mosier A.C."/>
            <person name="Allen E.E."/>
            <person name="Kim M."/>
            <person name="Ferriera S."/>
            <person name="Francis C.A."/>
        </authorList>
    </citation>
    <scope>NUCLEOTIDE SEQUENCE [LARGE SCALE GENOMIC DNA]</scope>
    <source>
        <strain evidence="2 3">BG20</strain>
    </source>
</reference>
<accession>S2EM62</accession>
<dbReference type="Gene3D" id="3.40.50.10490">
    <property type="entry name" value="Glucose-6-phosphate isomerase like protein, domain 1"/>
    <property type="match status" value="2"/>
</dbReference>
<dbReference type="InterPro" id="IPR001347">
    <property type="entry name" value="SIS_dom"/>
</dbReference>
<dbReference type="GO" id="GO:0097367">
    <property type="term" value="F:carbohydrate derivative binding"/>
    <property type="evidence" value="ECO:0007669"/>
    <property type="project" value="InterPro"/>
</dbReference>
<evidence type="ECO:0000313" key="2">
    <source>
        <dbReference type="EMBL" id="EPA05617.1"/>
    </source>
</evidence>
<name>S2EM62_9ARCH</name>
<dbReference type="RefSeq" id="WP_010191954.1">
    <property type="nucleotide sequence ID" value="NZ_AHJG01000172.1"/>
</dbReference>